<dbReference type="EMBL" id="SSFD01000367">
    <property type="protein sequence ID" value="TXH79029.1"/>
    <property type="molecule type" value="Genomic_DNA"/>
</dbReference>
<feature type="active site" description="Proton donor" evidence="7">
    <location>
        <position position="353"/>
    </location>
</feature>
<comment type="function">
    <text evidence="7">Catalyzes the reversible isomerization of glucose-6-phosphate to fructose-6-phosphate.</text>
</comment>
<keyword evidence="4 7" id="KW-0324">Glycolysis</keyword>
<dbReference type="AlphaFoldDB" id="A0A5C7S6E4"/>
<reference evidence="9 10" key="1">
    <citation type="submission" date="2018-09" db="EMBL/GenBank/DDBJ databases">
        <title>Metagenome Assembled Genomes from an Advanced Water Purification Facility.</title>
        <authorList>
            <person name="Stamps B.W."/>
            <person name="Spear J.R."/>
        </authorList>
    </citation>
    <scope>NUCLEOTIDE SEQUENCE [LARGE SCALE GENOMIC DNA]</scope>
    <source>
        <strain evidence="9">Bin_27_1</strain>
    </source>
</reference>
<dbReference type="EC" id="5.3.1.9" evidence="7"/>
<dbReference type="GO" id="GO:0048029">
    <property type="term" value="F:monosaccharide binding"/>
    <property type="evidence" value="ECO:0007669"/>
    <property type="project" value="TreeGrafter"/>
</dbReference>
<keyword evidence="3 7" id="KW-0312">Gluconeogenesis</keyword>
<dbReference type="PRINTS" id="PR00662">
    <property type="entry name" value="G6PISOMERASE"/>
</dbReference>
<evidence type="ECO:0000256" key="5">
    <source>
        <dbReference type="ARBA" id="ARBA00023235"/>
    </source>
</evidence>
<organism evidence="9 10">
    <name type="scientific">Thauera aminoaromatica</name>
    <dbReference type="NCBI Taxonomy" id="164330"/>
    <lineage>
        <taxon>Bacteria</taxon>
        <taxon>Pseudomonadati</taxon>
        <taxon>Pseudomonadota</taxon>
        <taxon>Betaproteobacteria</taxon>
        <taxon>Rhodocyclales</taxon>
        <taxon>Zoogloeaceae</taxon>
        <taxon>Thauera</taxon>
    </lineage>
</organism>
<evidence type="ECO:0000256" key="8">
    <source>
        <dbReference type="RuleBase" id="RU000612"/>
    </source>
</evidence>
<feature type="active site" evidence="7">
    <location>
        <position position="512"/>
    </location>
</feature>
<dbReference type="CDD" id="cd05016">
    <property type="entry name" value="SIS_PGI_2"/>
    <property type="match status" value="1"/>
</dbReference>
<comment type="similarity">
    <text evidence="2 7 8">Belongs to the GPI family.</text>
</comment>
<dbReference type="CDD" id="cd05015">
    <property type="entry name" value="SIS_PGI_1"/>
    <property type="match status" value="1"/>
</dbReference>
<dbReference type="InterPro" id="IPR035482">
    <property type="entry name" value="SIS_PGI_2"/>
</dbReference>
<evidence type="ECO:0000256" key="2">
    <source>
        <dbReference type="ARBA" id="ARBA00006604"/>
    </source>
</evidence>
<comment type="caution">
    <text evidence="9">The sequence shown here is derived from an EMBL/GenBank/DDBJ whole genome shotgun (WGS) entry which is preliminary data.</text>
</comment>
<dbReference type="GO" id="GO:0006094">
    <property type="term" value="P:gluconeogenesis"/>
    <property type="evidence" value="ECO:0007669"/>
    <property type="project" value="UniProtKB-UniRule"/>
</dbReference>
<dbReference type="SUPFAM" id="SSF53697">
    <property type="entry name" value="SIS domain"/>
    <property type="match status" value="1"/>
</dbReference>
<comment type="pathway">
    <text evidence="1 7 8">Carbohydrate degradation; glycolysis; D-glyceraldehyde 3-phosphate and glycerone phosphate from D-glucose: step 2/4.</text>
</comment>
<evidence type="ECO:0000313" key="10">
    <source>
        <dbReference type="Proteomes" id="UP000321192"/>
    </source>
</evidence>
<dbReference type="GO" id="GO:0097367">
    <property type="term" value="F:carbohydrate derivative binding"/>
    <property type="evidence" value="ECO:0007669"/>
    <property type="project" value="InterPro"/>
</dbReference>
<gene>
    <name evidence="7" type="primary">pgi</name>
    <name evidence="9" type="ORF">E6Q80_21370</name>
</gene>
<feature type="active site" evidence="7">
    <location>
        <position position="384"/>
    </location>
</feature>
<keyword evidence="7" id="KW-0963">Cytoplasm</keyword>
<dbReference type="InterPro" id="IPR023096">
    <property type="entry name" value="G6P_Isomerase_C"/>
</dbReference>
<dbReference type="PANTHER" id="PTHR11469">
    <property type="entry name" value="GLUCOSE-6-PHOSPHATE ISOMERASE"/>
    <property type="match status" value="1"/>
</dbReference>
<dbReference type="InterPro" id="IPR035476">
    <property type="entry name" value="SIS_PGI_1"/>
</dbReference>
<dbReference type="GO" id="GO:0005829">
    <property type="term" value="C:cytosol"/>
    <property type="evidence" value="ECO:0007669"/>
    <property type="project" value="TreeGrafter"/>
</dbReference>
<comment type="subcellular location">
    <subcellularLocation>
        <location evidence="7">Cytoplasm</location>
    </subcellularLocation>
</comment>
<evidence type="ECO:0000256" key="4">
    <source>
        <dbReference type="ARBA" id="ARBA00023152"/>
    </source>
</evidence>
<keyword evidence="5 7" id="KW-0413">Isomerase</keyword>
<evidence type="ECO:0000313" key="9">
    <source>
        <dbReference type="EMBL" id="TXH79029.1"/>
    </source>
</evidence>
<dbReference type="UniPathway" id="UPA00138"/>
<dbReference type="Gene3D" id="1.10.1390.10">
    <property type="match status" value="1"/>
</dbReference>
<dbReference type="InterPro" id="IPR018189">
    <property type="entry name" value="Phosphoglucose_isomerase_CS"/>
</dbReference>
<comment type="catalytic activity">
    <reaction evidence="6 7 8">
        <text>alpha-D-glucose 6-phosphate = beta-D-fructose 6-phosphate</text>
        <dbReference type="Rhea" id="RHEA:11816"/>
        <dbReference type="ChEBI" id="CHEBI:57634"/>
        <dbReference type="ChEBI" id="CHEBI:58225"/>
        <dbReference type="EC" id="5.3.1.9"/>
    </reaction>
</comment>
<dbReference type="InterPro" id="IPR001672">
    <property type="entry name" value="G6P_Isomerase"/>
</dbReference>
<dbReference type="GO" id="GO:0004347">
    <property type="term" value="F:glucose-6-phosphate isomerase activity"/>
    <property type="evidence" value="ECO:0007669"/>
    <property type="project" value="UniProtKB-UniRule"/>
</dbReference>
<dbReference type="PROSITE" id="PS51463">
    <property type="entry name" value="P_GLUCOSE_ISOMERASE_3"/>
    <property type="match status" value="1"/>
</dbReference>
<evidence type="ECO:0000256" key="3">
    <source>
        <dbReference type="ARBA" id="ARBA00022432"/>
    </source>
</evidence>
<dbReference type="PROSITE" id="PS00765">
    <property type="entry name" value="P_GLUCOSE_ISOMERASE_1"/>
    <property type="match status" value="1"/>
</dbReference>
<dbReference type="GO" id="GO:0051156">
    <property type="term" value="P:glucose 6-phosphate metabolic process"/>
    <property type="evidence" value="ECO:0007669"/>
    <property type="project" value="TreeGrafter"/>
</dbReference>
<evidence type="ECO:0000256" key="7">
    <source>
        <dbReference type="HAMAP-Rule" id="MF_00473"/>
    </source>
</evidence>
<dbReference type="Proteomes" id="UP000321192">
    <property type="component" value="Unassembled WGS sequence"/>
</dbReference>
<dbReference type="RefSeq" id="WP_276662162.1">
    <property type="nucleotide sequence ID" value="NZ_SSFD01000367.1"/>
</dbReference>
<dbReference type="InterPro" id="IPR046348">
    <property type="entry name" value="SIS_dom_sf"/>
</dbReference>
<dbReference type="GO" id="GO:0006096">
    <property type="term" value="P:glycolytic process"/>
    <property type="evidence" value="ECO:0007669"/>
    <property type="project" value="UniProtKB-UniRule"/>
</dbReference>
<dbReference type="UniPathway" id="UPA00109">
    <property type="reaction ID" value="UER00181"/>
</dbReference>
<protein>
    <recommendedName>
        <fullName evidence="7">Glucose-6-phosphate isomerase</fullName>
        <shortName evidence="7">GPI</shortName>
        <ecNumber evidence="7">5.3.1.9</ecNumber>
    </recommendedName>
    <alternativeName>
        <fullName evidence="7">Phosphoglucose isomerase</fullName>
        <shortName evidence="7">PGI</shortName>
    </alternativeName>
    <alternativeName>
        <fullName evidence="7">Phosphohexose isomerase</fullName>
        <shortName evidence="7">PHI</shortName>
    </alternativeName>
</protein>
<name>A0A5C7S6E4_THASP</name>
<dbReference type="Gene3D" id="3.40.50.10490">
    <property type="entry name" value="Glucose-6-phosphate isomerase like protein, domain 1"/>
    <property type="match status" value="2"/>
</dbReference>
<evidence type="ECO:0000256" key="1">
    <source>
        <dbReference type="ARBA" id="ARBA00004926"/>
    </source>
</evidence>
<proteinExistence type="inferred from homology"/>
<dbReference type="Pfam" id="PF00342">
    <property type="entry name" value="PGI"/>
    <property type="match status" value="1"/>
</dbReference>
<comment type="pathway">
    <text evidence="7">Carbohydrate biosynthesis; gluconeogenesis.</text>
</comment>
<evidence type="ECO:0000256" key="6">
    <source>
        <dbReference type="ARBA" id="ARBA00029321"/>
    </source>
</evidence>
<sequence length="550" mass="59864">MPAPSSLAAWKSLQQRRRTHLPRSLRERFAADPGRAARMQASACGITLDYSKNLLDDDELVLLLRLADEADLASRIRAMFGGERINTTEVRAVLHVALRCPPGAHWPVGDLDVAAEVHAVRARMRTFCLQVRGGDWRGHGGERITDVVNIGIGGSDLGPAMVCEALADHAGDGPRVHFVSNVDGVHIGDVTRRCDPRSTLFVVASKTFTTQETLANAHAARAWLVGALGDEAAVARHFVAVSTNAAAVRDFGIDTANMFGFWDWVGGRFSLWSAIGLPIALALGPDRFDELLAGAHAMDEHFRTAPPAANLPVLMALLAIWNVNFLDAASQLVAPYHQRLHRLPAYLQQLDMESNGKSVRRDGTPVDCRTSPILWGEQGINGQHAYFQLVHQGTQLVPVDFIGVLDPGREDEALHRIAFANLVAQAEALMRGKTAAEAEAEMRAAGVPEERIAALLPHRVFSGDRPSNVVLLERLDPFTLGALVAAYEHRTFVQGVIWDVNSFDQWGVELGKQLAARVLAELDPHAAAPAADAHDASTRGLIERYRARPR</sequence>
<accession>A0A5C7S6E4</accession>
<dbReference type="HAMAP" id="MF_00473">
    <property type="entry name" value="G6P_isomerase"/>
    <property type="match status" value="1"/>
</dbReference>
<dbReference type="PANTHER" id="PTHR11469:SF1">
    <property type="entry name" value="GLUCOSE-6-PHOSPHATE ISOMERASE"/>
    <property type="match status" value="1"/>
</dbReference>
<dbReference type="PROSITE" id="PS00174">
    <property type="entry name" value="P_GLUCOSE_ISOMERASE_2"/>
    <property type="match status" value="1"/>
</dbReference>
<dbReference type="NCBIfam" id="NF001211">
    <property type="entry name" value="PRK00179.1"/>
    <property type="match status" value="1"/>
</dbReference>